<evidence type="ECO:0000313" key="3">
    <source>
        <dbReference type="Proteomes" id="UP000281406"/>
    </source>
</evidence>
<evidence type="ECO:0000256" key="1">
    <source>
        <dbReference type="SAM" id="MobiDB-lite"/>
    </source>
</evidence>
<feature type="region of interest" description="Disordered" evidence="1">
    <location>
        <begin position="1"/>
        <end position="40"/>
    </location>
</feature>
<feature type="compositionally biased region" description="Basic and acidic residues" evidence="1">
    <location>
        <begin position="71"/>
        <end position="83"/>
    </location>
</feature>
<evidence type="ECO:0000313" key="2">
    <source>
        <dbReference type="EMBL" id="ROL52536.1"/>
    </source>
</evidence>
<dbReference type="Proteomes" id="UP000281406">
    <property type="component" value="Unassembled WGS sequence"/>
</dbReference>
<reference evidence="2 3" key="1">
    <citation type="submission" date="2018-10" db="EMBL/GenBank/DDBJ databases">
        <title>Genome assembly for a Yunnan-Guizhou Plateau 3E fish, Anabarilius grahami (Regan), and its evolutionary and genetic applications.</title>
        <authorList>
            <person name="Jiang W."/>
        </authorList>
    </citation>
    <scope>NUCLEOTIDE SEQUENCE [LARGE SCALE GENOMIC DNA]</scope>
    <source>
        <strain evidence="2">AG-KIZ</strain>
        <tissue evidence="2">Muscle</tissue>
    </source>
</reference>
<gene>
    <name evidence="2" type="ORF">DPX16_6220</name>
</gene>
<proteinExistence type="predicted"/>
<sequence length="131" mass="14660">MERTLGTIDRSHQCEASSRLQRAPRSEAKPGLSDNGDNVHAKDLSQTATLPRFPHFLRRFLFQDRISTTHPSEKRASKSDCERAVSNSNPRVEMGILKSRTQLSAINPRIEGSIIRSSEDLLSTCTVEAVR</sequence>
<name>A0A3N0Z1V7_ANAGA</name>
<feature type="region of interest" description="Disordered" evidence="1">
    <location>
        <begin position="68"/>
        <end position="87"/>
    </location>
</feature>
<dbReference type="AlphaFoldDB" id="A0A3N0Z1V7"/>
<feature type="compositionally biased region" description="Basic and acidic residues" evidence="1">
    <location>
        <begin position="1"/>
        <end position="13"/>
    </location>
</feature>
<comment type="caution">
    <text evidence="2">The sequence shown here is derived from an EMBL/GenBank/DDBJ whole genome shotgun (WGS) entry which is preliminary data.</text>
</comment>
<keyword evidence="3" id="KW-1185">Reference proteome</keyword>
<dbReference type="EMBL" id="RJVU01015592">
    <property type="protein sequence ID" value="ROL52536.1"/>
    <property type="molecule type" value="Genomic_DNA"/>
</dbReference>
<accession>A0A3N0Z1V7</accession>
<organism evidence="2 3">
    <name type="scientific">Anabarilius grahami</name>
    <name type="common">Kanglang fish</name>
    <name type="synonym">Barilius grahami</name>
    <dbReference type="NCBI Taxonomy" id="495550"/>
    <lineage>
        <taxon>Eukaryota</taxon>
        <taxon>Metazoa</taxon>
        <taxon>Chordata</taxon>
        <taxon>Craniata</taxon>
        <taxon>Vertebrata</taxon>
        <taxon>Euteleostomi</taxon>
        <taxon>Actinopterygii</taxon>
        <taxon>Neopterygii</taxon>
        <taxon>Teleostei</taxon>
        <taxon>Ostariophysi</taxon>
        <taxon>Cypriniformes</taxon>
        <taxon>Xenocyprididae</taxon>
        <taxon>Xenocypridinae</taxon>
        <taxon>Xenocypridinae incertae sedis</taxon>
        <taxon>Anabarilius</taxon>
    </lineage>
</organism>
<protein>
    <submittedName>
        <fullName evidence="2">Uncharacterized protein</fullName>
    </submittedName>
</protein>